<dbReference type="STRING" id="1120918.SAMN05216249_10279"/>
<dbReference type="RefSeq" id="WP_092870073.1">
    <property type="nucleotide sequence ID" value="NZ_FOJY01000002.1"/>
</dbReference>
<proteinExistence type="predicted"/>
<gene>
    <name evidence="2" type="ORF">SAMN05216249_10279</name>
</gene>
<dbReference type="EMBL" id="FOJY01000002">
    <property type="protein sequence ID" value="SFA77259.1"/>
    <property type="molecule type" value="Genomic_DNA"/>
</dbReference>
<dbReference type="InterPro" id="IPR006047">
    <property type="entry name" value="GH13_cat_dom"/>
</dbReference>
<protein>
    <submittedName>
        <fullName evidence="2">Glycogen operon protein</fullName>
    </submittedName>
</protein>
<dbReference type="SUPFAM" id="SSF51445">
    <property type="entry name" value="(Trans)glycosidases"/>
    <property type="match status" value="1"/>
</dbReference>
<dbReference type="PANTHER" id="PTHR43002">
    <property type="entry name" value="GLYCOGEN DEBRANCHING ENZYME"/>
    <property type="match status" value="1"/>
</dbReference>
<keyword evidence="3" id="KW-1185">Reference proteome</keyword>
<dbReference type="AlphaFoldDB" id="A0A1I0VLB0"/>
<sequence>MEISIKRNELPNKFPGGIIDKRKIYYSCYKKGRKSLVLRIFHRIKKEYKKYCDIKLNDEYLVDDFFSVVISGISTVDIAYVLLENNKEIVDEYAYQVFGLRNYGEKHKDIKYGFLDINKYEIHNNRPFITEHEAIMYNLHVRGFSKNNKKDSYGTFKNITERKDYFLELGINQILLMPAYEFDEIEKDGSINYWGYKEGYYFALKSSYSGHKDLTNEFHEMVDTLHKNGIEIIMEFYFTKTINPLLIIQVLLFWKKFYNIDGAFLMGPAFIPWEVIANHPQLHDFKIYGNYIDKSVVLDEKASVKCINDEFLYVSRRFANTKENVLGNLIPFYEYNKDINVSYLALHDGFTLYDSVSYTRKHNEANKENGRDGSDYNVSCNYGVEGVTKNKVVLDRRLRKIKALYTLLFLAKDIPVIFSGDECLNSQAGNNNPYCQDNNIGWISFNNSKRALELQNYIKKLILFRKSSKIYEIIPNKSRNKGKDKLPDISFHQDYGWYVDYERALKYFGILFVTEDKYYYAGVNFENISRKTAIPNIDNDKKWKLVLNSAGDDNELQLSEKYLTVDTDSVIILERER</sequence>
<dbReference type="InterPro" id="IPR017853">
    <property type="entry name" value="GH"/>
</dbReference>
<evidence type="ECO:0000259" key="1">
    <source>
        <dbReference type="SMART" id="SM00642"/>
    </source>
</evidence>
<feature type="domain" description="Glycosyl hydrolase family 13 catalytic" evidence="1">
    <location>
        <begin position="138"/>
        <end position="465"/>
    </location>
</feature>
<dbReference type="Pfam" id="PF00128">
    <property type="entry name" value="Alpha-amylase"/>
    <property type="match status" value="1"/>
</dbReference>
<reference evidence="2 3" key="1">
    <citation type="submission" date="2016-10" db="EMBL/GenBank/DDBJ databases">
        <authorList>
            <person name="de Groot N.N."/>
        </authorList>
    </citation>
    <scope>NUCLEOTIDE SEQUENCE [LARGE SCALE GENOMIC DNA]</scope>
    <source>
        <strain evidence="2 3">DSM 5522</strain>
    </source>
</reference>
<evidence type="ECO:0000313" key="3">
    <source>
        <dbReference type="Proteomes" id="UP000198838"/>
    </source>
</evidence>
<dbReference type="Proteomes" id="UP000198838">
    <property type="component" value="Unassembled WGS sequence"/>
</dbReference>
<dbReference type="Gene3D" id="3.20.20.80">
    <property type="entry name" value="Glycosidases"/>
    <property type="match status" value="2"/>
</dbReference>
<dbReference type="OrthoDB" id="9761875at2"/>
<evidence type="ECO:0000313" key="2">
    <source>
        <dbReference type="EMBL" id="SFA77259.1"/>
    </source>
</evidence>
<organism evidence="2 3">
    <name type="scientific">Acetitomaculum ruminis DSM 5522</name>
    <dbReference type="NCBI Taxonomy" id="1120918"/>
    <lineage>
        <taxon>Bacteria</taxon>
        <taxon>Bacillati</taxon>
        <taxon>Bacillota</taxon>
        <taxon>Clostridia</taxon>
        <taxon>Lachnospirales</taxon>
        <taxon>Lachnospiraceae</taxon>
        <taxon>Acetitomaculum</taxon>
    </lineage>
</organism>
<name>A0A1I0VLB0_9FIRM</name>
<dbReference type="GO" id="GO:0005975">
    <property type="term" value="P:carbohydrate metabolic process"/>
    <property type="evidence" value="ECO:0007669"/>
    <property type="project" value="InterPro"/>
</dbReference>
<accession>A0A1I0VLB0</accession>
<dbReference type="SMART" id="SM00642">
    <property type="entry name" value="Aamy"/>
    <property type="match status" value="1"/>
</dbReference>